<keyword evidence="2" id="KW-1185">Reference proteome</keyword>
<evidence type="ECO:0000313" key="2">
    <source>
        <dbReference type="Proteomes" id="UP000199021"/>
    </source>
</evidence>
<keyword evidence="1" id="KW-0830">Ubiquinone</keyword>
<proteinExistence type="predicted"/>
<gene>
    <name evidence="1" type="ORF">SAMN05444359_113130</name>
</gene>
<accession>A0A1H9HVY8</accession>
<dbReference type="EMBL" id="FOFB01000013">
    <property type="protein sequence ID" value="SEQ66516.1"/>
    <property type="molecule type" value="Genomic_DNA"/>
</dbReference>
<name>A0A1H9HVY8_9BACT</name>
<dbReference type="Pfam" id="PF05019">
    <property type="entry name" value="Coq4"/>
    <property type="match status" value="1"/>
</dbReference>
<protein>
    <submittedName>
        <fullName evidence="1">Coenzyme Q (Ubiquinone) biosynthesis protein Coq4</fullName>
    </submittedName>
</protein>
<sequence>MADQITLREGLDIFQQKNKKFFSTRPMSGKARTFLSSHDIAHVVFGCDTTLYGEGVVKVWTTFGTTLSFWKVIRGYNEVNAFQLFRAYSFRHIAGNILRFLWAIPTVIIRSGQMKKPWAWSDYQPYLDKPIAEIREEFNIRVVE</sequence>
<dbReference type="STRING" id="478744.SAMN05444359_113130"/>
<dbReference type="OrthoDB" id="1188699at2"/>
<dbReference type="InParanoid" id="A0A1H9HVY8"/>
<dbReference type="AlphaFoldDB" id="A0A1H9HVY8"/>
<dbReference type="InterPro" id="IPR007715">
    <property type="entry name" value="Coq4"/>
</dbReference>
<reference evidence="2" key="1">
    <citation type="submission" date="2016-10" db="EMBL/GenBank/DDBJ databases">
        <authorList>
            <person name="Varghese N."/>
            <person name="Submissions S."/>
        </authorList>
    </citation>
    <scope>NUCLEOTIDE SEQUENCE [LARGE SCALE GENOMIC DNA]</scope>
    <source>
        <strain evidence="2">DSM 24740</strain>
    </source>
</reference>
<evidence type="ECO:0000313" key="1">
    <source>
        <dbReference type="EMBL" id="SEQ66516.1"/>
    </source>
</evidence>
<dbReference type="GO" id="GO:0006744">
    <property type="term" value="P:ubiquinone biosynthetic process"/>
    <property type="evidence" value="ECO:0007669"/>
    <property type="project" value="InterPro"/>
</dbReference>
<organism evidence="1 2">
    <name type="scientific">Neolewinella agarilytica</name>
    <dbReference type="NCBI Taxonomy" id="478744"/>
    <lineage>
        <taxon>Bacteria</taxon>
        <taxon>Pseudomonadati</taxon>
        <taxon>Bacteroidota</taxon>
        <taxon>Saprospiria</taxon>
        <taxon>Saprospirales</taxon>
        <taxon>Lewinellaceae</taxon>
        <taxon>Neolewinella</taxon>
    </lineage>
</organism>
<dbReference type="Proteomes" id="UP000199021">
    <property type="component" value="Unassembled WGS sequence"/>
</dbReference>
<dbReference type="RefSeq" id="WP_090169200.1">
    <property type="nucleotide sequence ID" value="NZ_FOFB01000013.1"/>
</dbReference>